<protein>
    <submittedName>
        <fullName evidence="1">Uncharacterized protein</fullName>
    </submittedName>
</protein>
<accession>A0A3M7RPX1</accession>
<dbReference type="OrthoDB" id="115980at2759"/>
<sequence length="204" mass="23931">MFENLTTINQQYPELENIPLPSKQQIENFFSLFKRKNGNNNNISDIITYIKNHEFDDSIDDDEMFFFGLKYDENNEPIVRDRKNLVSKEKLKSMFNDIDELHYCNRESEFHGLYKKISNKWKRNGLAGFAKYFEDEWVNVECCPTARAVEFCWNTERVRLPSVTVQGSNVRVHAYFAQDMPTFDTYERGGVGQRAEADNAGTFS</sequence>
<reference evidence="1 2" key="1">
    <citation type="journal article" date="2018" name="Sci. Rep.">
        <title>Genomic signatures of local adaptation to the degree of environmental predictability in rotifers.</title>
        <authorList>
            <person name="Franch-Gras L."/>
            <person name="Hahn C."/>
            <person name="Garcia-Roger E.M."/>
            <person name="Carmona M.J."/>
            <person name="Serra M."/>
            <person name="Gomez A."/>
        </authorList>
    </citation>
    <scope>NUCLEOTIDE SEQUENCE [LARGE SCALE GENOMIC DNA]</scope>
    <source>
        <strain evidence="1">HYR1</strain>
    </source>
</reference>
<proteinExistence type="predicted"/>
<comment type="caution">
    <text evidence="1">The sequence shown here is derived from an EMBL/GenBank/DDBJ whole genome shotgun (WGS) entry which is preliminary data.</text>
</comment>
<evidence type="ECO:0000313" key="2">
    <source>
        <dbReference type="Proteomes" id="UP000276133"/>
    </source>
</evidence>
<organism evidence="1 2">
    <name type="scientific">Brachionus plicatilis</name>
    <name type="common">Marine rotifer</name>
    <name type="synonym">Brachionus muelleri</name>
    <dbReference type="NCBI Taxonomy" id="10195"/>
    <lineage>
        <taxon>Eukaryota</taxon>
        <taxon>Metazoa</taxon>
        <taxon>Spiralia</taxon>
        <taxon>Gnathifera</taxon>
        <taxon>Rotifera</taxon>
        <taxon>Eurotatoria</taxon>
        <taxon>Monogononta</taxon>
        <taxon>Pseudotrocha</taxon>
        <taxon>Ploima</taxon>
        <taxon>Brachionidae</taxon>
        <taxon>Brachionus</taxon>
    </lineage>
</organism>
<name>A0A3M7RPX1_BRAPC</name>
<gene>
    <name evidence="1" type="ORF">BpHYR1_011403</name>
</gene>
<dbReference type="Proteomes" id="UP000276133">
    <property type="component" value="Unassembled WGS sequence"/>
</dbReference>
<keyword evidence="2" id="KW-1185">Reference proteome</keyword>
<dbReference type="AlphaFoldDB" id="A0A3M7RPX1"/>
<evidence type="ECO:0000313" key="1">
    <source>
        <dbReference type="EMBL" id="RNA25623.1"/>
    </source>
</evidence>
<dbReference type="EMBL" id="REGN01002894">
    <property type="protein sequence ID" value="RNA25623.1"/>
    <property type="molecule type" value="Genomic_DNA"/>
</dbReference>